<name>A0ACB6RD70_9PLEO</name>
<sequence>MVPYAPALSSSERQYRIDHSGRIHKPAFTVVAGVFFALATLLTLSRCLLRLHLRRTIFLDDILVIFGACCLAVATGVLYYCVDDLFLLEAFTFDPLVAATATPADTIALVSTTKWTYIFVDFTWTAIFAVKFSFLVFFKTLITGVSRRLNWYFWGVVGVTAVTWGFEFVEPFVYCPHFGMDAAVKCSGETQYIRHVTLTSIVIALDIITDLLIVSIPITILNMTQLKRSQKAGIAVFLCLSTVMIVMALIRIAGIQPAKRQLDTNWGTFWLHFEGCIAICMGSITAFRGIFASHSSSSNNRTPDGEKSLGNEGSFLDRLLLRIGLSRKSKTKTTHPSWLHATGDIERNSGPRIQDDSITHATMRGLKTFIRRHGREPGNNTTLGSVHSEFDPLAEYHDFQRHGQSGSKEGSGRVGSVREWNSMSEKGRGGSSGDGRGV</sequence>
<dbReference type="Proteomes" id="UP000799755">
    <property type="component" value="Unassembled WGS sequence"/>
</dbReference>
<comment type="caution">
    <text evidence="1">The sequence shown here is derived from an EMBL/GenBank/DDBJ whole genome shotgun (WGS) entry which is preliminary data.</text>
</comment>
<protein>
    <submittedName>
        <fullName evidence="1">Uncharacterized protein</fullName>
    </submittedName>
</protein>
<evidence type="ECO:0000313" key="2">
    <source>
        <dbReference type="Proteomes" id="UP000799755"/>
    </source>
</evidence>
<keyword evidence="2" id="KW-1185">Reference proteome</keyword>
<gene>
    <name evidence="1" type="ORF">BDR25DRAFT_300235</name>
</gene>
<proteinExistence type="predicted"/>
<organism evidence="1 2">
    <name type="scientific">Lindgomyces ingoldianus</name>
    <dbReference type="NCBI Taxonomy" id="673940"/>
    <lineage>
        <taxon>Eukaryota</taxon>
        <taxon>Fungi</taxon>
        <taxon>Dikarya</taxon>
        <taxon>Ascomycota</taxon>
        <taxon>Pezizomycotina</taxon>
        <taxon>Dothideomycetes</taxon>
        <taxon>Pleosporomycetidae</taxon>
        <taxon>Pleosporales</taxon>
        <taxon>Lindgomycetaceae</taxon>
        <taxon>Lindgomyces</taxon>
    </lineage>
</organism>
<dbReference type="EMBL" id="MU003493">
    <property type="protein sequence ID" value="KAF2477223.1"/>
    <property type="molecule type" value="Genomic_DNA"/>
</dbReference>
<accession>A0ACB6RD70</accession>
<reference evidence="1" key="1">
    <citation type="journal article" date="2020" name="Stud. Mycol.">
        <title>101 Dothideomycetes genomes: a test case for predicting lifestyles and emergence of pathogens.</title>
        <authorList>
            <person name="Haridas S."/>
            <person name="Albert R."/>
            <person name="Binder M."/>
            <person name="Bloem J."/>
            <person name="Labutti K."/>
            <person name="Salamov A."/>
            <person name="Andreopoulos B."/>
            <person name="Baker S."/>
            <person name="Barry K."/>
            <person name="Bills G."/>
            <person name="Bluhm B."/>
            <person name="Cannon C."/>
            <person name="Castanera R."/>
            <person name="Culley D."/>
            <person name="Daum C."/>
            <person name="Ezra D."/>
            <person name="Gonzalez J."/>
            <person name="Henrissat B."/>
            <person name="Kuo A."/>
            <person name="Liang C."/>
            <person name="Lipzen A."/>
            <person name="Lutzoni F."/>
            <person name="Magnuson J."/>
            <person name="Mondo S."/>
            <person name="Nolan M."/>
            <person name="Ohm R."/>
            <person name="Pangilinan J."/>
            <person name="Park H.-J."/>
            <person name="Ramirez L."/>
            <person name="Alfaro M."/>
            <person name="Sun H."/>
            <person name="Tritt A."/>
            <person name="Yoshinaga Y."/>
            <person name="Zwiers L.-H."/>
            <person name="Turgeon B."/>
            <person name="Goodwin S."/>
            <person name="Spatafora J."/>
            <person name="Crous P."/>
            <person name="Grigoriev I."/>
        </authorList>
    </citation>
    <scope>NUCLEOTIDE SEQUENCE</scope>
    <source>
        <strain evidence="1">ATCC 200398</strain>
    </source>
</reference>
<evidence type="ECO:0000313" key="1">
    <source>
        <dbReference type="EMBL" id="KAF2477223.1"/>
    </source>
</evidence>